<accession>A0AA95MN02</accession>
<dbReference type="AlphaFoldDB" id="A0AA95MN02"/>
<keyword evidence="4" id="KW-1003">Cell membrane</keyword>
<evidence type="ECO:0000256" key="2">
    <source>
        <dbReference type="ARBA" id="ARBA00007362"/>
    </source>
</evidence>
<feature type="transmembrane region" description="Helical" evidence="8">
    <location>
        <begin position="183"/>
        <end position="203"/>
    </location>
</feature>
<dbReference type="PANTHER" id="PTHR22911:SF137">
    <property type="entry name" value="SOLUTE CARRIER FAMILY 35 MEMBER G2-RELATED"/>
    <property type="match status" value="1"/>
</dbReference>
<dbReference type="GO" id="GO:0005886">
    <property type="term" value="C:plasma membrane"/>
    <property type="evidence" value="ECO:0007669"/>
    <property type="project" value="UniProtKB-SubCell"/>
</dbReference>
<feature type="transmembrane region" description="Helical" evidence="8">
    <location>
        <begin position="7"/>
        <end position="27"/>
    </location>
</feature>
<sequence length="310" mass="34635">MKKNETQVGAIHAGFSYLLWGLLPIYWKLLNNVEAKEILANRIFWSFVFMVVILFLTKKGELCLRTIKGFAQNKKQLYALTLASLLISANWFTYIWAVNNGHMIEASLGYYMNPLVSILLGMIVLKEKSSFYQYLSFILAAVGVLIITFSHGEFPWIAIILALSFGLYGLAKKLINVDSSVGLTLETLVVTPFAAIYMLFLFVNGSSSFLTAGAGTDWLLIGAGAATAVPLLYFAKGAQKIPLSLLGFLQYIAPTLTLLLGVLVYHEHFSKIQLLSFTFIWTALAIYSLSKTKLLTKKELKWQKEKRASM</sequence>
<feature type="transmembrane region" description="Helical" evidence="8">
    <location>
        <begin position="245"/>
        <end position="266"/>
    </location>
</feature>
<organism evidence="10 11">
    <name type="scientific">Neobacillus novalis</name>
    <dbReference type="NCBI Taxonomy" id="220687"/>
    <lineage>
        <taxon>Bacteria</taxon>
        <taxon>Bacillati</taxon>
        <taxon>Bacillota</taxon>
        <taxon>Bacilli</taxon>
        <taxon>Bacillales</taxon>
        <taxon>Bacillaceae</taxon>
        <taxon>Neobacillus</taxon>
    </lineage>
</organism>
<keyword evidence="7 8" id="KW-0472">Membrane</keyword>
<dbReference type="Pfam" id="PF00892">
    <property type="entry name" value="EamA"/>
    <property type="match status" value="2"/>
</dbReference>
<keyword evidence="5 8" id="KW-0812">Transmembrane</keyword>
<dbReference type="Proteomes" id="UP001178288">
    <property type="component" value="Chromosome"/>
</dbReference>
<comment type="subcellular location">
    <subcellularLocation>
        <location evidence="1">Cell membrane</location>
        <topology evidence="1">Multi-pass membrane protein</topology>
    </subcellularLocation>
</comment>
<evidence type="ECO:0000256" key="6">
    <source>
        <dbReference type="ARBA" id="ARBA00022989"/>
    </source>
</evidence>
<dbReference type="SUPFAM" id="SSF103481">
    <property type="entry name" value="Multidrug resistance efflux transporter EmrE"/>
    <property type="match status" value="2"/>
</dbReference>
<evidence type="ECO:0000256" key="5">
    <source>
        <dbReference type="ARBA" id="ARBA00022692"/>
    </source>
</evidence>
<evidence type="ECO:0000256" key="1">
    <source>
        <dbReference type="ARBA" id="ARBA00004651"/>
    </source>
</evidence>
<dbReference type="RefSeq" id="WP_066090832.1">
    <property type="nucleotide sequence ID" value="NZ_CP126114.1"/>
</dbReference>
<keyword evidence="6 8" id="KW-1133">Transmembrane helix</keyword>
<feature type="transmembrane region" description="Helical" evidence="8">
    <location>
        <begin position="154"/>
        <end position="171"/>
    </location>
</feature>
<gene>
    <name evidence="10" type="primary">rarD</name>
    <name evidence="10" type="ORF">QNH39_20440</name>
</gene>
<dbReference type="EMBL" id="CP126114">
    <property type="protein sequence ID" value="WHY84998.1"/>
    <property type="molecule type" value="Genomic_DNA"/>
</dbReference>
<evidence type="ECO:0000256" key="4">
    <source>
        <dbReference type="ARBA" id="ARBA00022475"/>
    </source>
</evidence>
<evidence type="ECO:0000256" key="7">
    <source>
        <dbReference type="ARBA" id="ARBA00023136"/>
    </source>
</evidence>
<feature type="transmembrane region" description="Helical" evidence="8">
    <location>
        <begin position="209"/>
        <end position="233"/>
    </location>
</feature>
<dbReference type="NCBIfam" id="TIGR00688">
    <property type="entry name" value="rarD"/>
    <property type="match status" value="1"/>
</dbReference>
<feature type="transmembrane region" description="Helical" evidence="8">
    <location>
        <begin position="39"/>
        <end position="56"/>
    </location>
</feature>
<feature type="transmembrane region" description="Helical" evidence="8">
    <location>
        <begin position="77"/>
        <end position="96"/>
    </location>
</feature>
<dbReference type="InterPro" id="IPR000620">
    <property type="entry name" value="EamA_dom"/>
</dbReference>
<protein>
    <submittedName>
        <fullName evidence="10">EamA family transporter RarD</fullName>
    </submittedName>
</protein>
<reference evidence="10" key="1">
    <citation type="submission" date="2023-05" db="EMBL/GenBank/DDBJ databases">
        <title>Comparative genomics of Bacillaceae isolates and their secondary metabolite potential.</title>
        <authorList>
            <person name="Song L."/>
            <person name="Nielsen L.J."/>
            <person name="Mohite O."/>
            <person name="Xu X."/>
            <person name="Weber T."/>
            <person name="Kovacs A.T."/>
        </authorList>
    </citation>
    <scope>NUCLEOTIDE SEQUENCE</scope>
    <source>
        <strain evidence="10">XLM17</strain>
    </source>
</reference>
<feature type="transmembrane region" description="Helical" evidence="8">
    <location>
        <begin position="132"/>
        <end position="148"/>
    </location>
</feature>
<dbReference type="InterPro" id="IPR037185">
    <property type="entry name" value="EmrE-like"/>
</dbReference>
<name>A0AA95MN02_9BACI</name>
<evidence type="ECO:0000313" key="11">
    <source>
        <dbReference type="Proteomes" id="UP001178288"/>
    </source>
</evidence>
<evidence type="ECO:0000256" key="3">
    <source>
        <dbReference type="ARBA" id="ARBA00022448"/>
    </source>
</evidence>
<dbReference type="KEGG" id="nnv:QNH39_20440"/>
<feature type="transmembrane region" description="Helical" evidence="8">
    <location>
        <begin position="108"/>
        <end position="125"/>
    </location>
</feature>
<evidence type="ECO:0000259" key="9">
    <source>
        <dbReference type="Pfam" id="PF00892"/>
    </source>
</evidence>
<feature type="domain" description="EamA" evidence="9">
    <location>
        <begin position="157"/>
        <end position="287"/>
    </location>
</feature>
<dbReference type="PANTHER" id="PTHR22911">
    <property type="entry name" value="ACYL-MALONYL CONDENSING ENZYME-RELATED"/>
    <property type="match status" value="1"/>
</dbReference>
<feature type="domain" description="EamA" evidence="9">
    <location>
        <begin position="15"/>
        <end position="148"/>
    </location>
</feature>
<comment type="similarity">
    <text evidence="2">Belongs to the EamA transporter family.</text>
</comment>
<dbReference type="InterPro" id="IPR004626">
    <property type="entry name" value="RarD"/>
</dbReference>
<evidence type="ECO:0000256" key="8">
    <source>
        <dbReference type="SAM" id="Phobius"/>
    </source>
</evidence>
<evidence type="ECO:0000313" key="10">
    <source>
        <dbReference type="EMBL" id="WHY84998.1"/>
    </source>
</evidence>
<keyword evidence="11" id="KW-1185">Reference proteome</keyword>
<proteinExistence type="inferred from homology"/>
<feature type="transmembrane region" description="Helical" evidence="8">
    <location>
        <begin position="272"/>
        <end position="290"/>
    </location>
</feature>
<keyword evidence="3" id="KW-0813">Transport</keyword>